<dbReference type="EMBL" id="AP025730">
    <property type="protein sequence ID" value="BDI03621.1"/>
    <property type="molecule type" value="Genomic_DNA"/>
</dbReference>
<feature type="chain" id="PRO_5045195601" description="Lipoprotein SmpA/OmlA domain-containing protein" evidence="1">
    <location>
        <begin position="22"/>
        <end position="105"/>
    </location>
</feature>
<accession>A0ABN6PF63</accession>
<dbReference type="Proteomes" id="UP001057498">
    <property type="component" value="Chromosome"/>
</dbReference>
<dbReference type="RefSeq" id="WP_251971890.1">
    <property type="nucleotide sequence ID" value="NZ_AP025730.1"/>
</dbReference>
<protein>
    <recommendedName>
        <fullName evidence="4">Lipoprotein SmpA/OmlA domain-containing protein</fullName>
    </recommendedName>
</protein>
<proteinExistence type="predicted"/>
<feature type="signal peptide" evidence="1">
    <location>
        <begin position="1"/>
        <end position="21"/>
    </location>
</feature>
<sequence length="105" mass="11495">MNLKNIGAMTLVALLVACASAGRPFDPTRAQDIQVGIHDQTQIRAWFGEPYQMELISGSPIGAVSRWTYVHAQASFGGLKSETHSLVIDFDAKGKVVDRAYFARK</sequence>
<name>A0ABN6PF63_9BURK</name>
<evidence type="ECO:0008006" key="4">
    <source>
        <dbReference type="Google" id="ProtNLM"/>
    </source>
</evidence>
<organism evidence="2 3">
    <name type="scientific">Sphaerotilus microaerophilus</name>
    <dbReference type="NCBI Taxonomy" id="2914710"/>
    <lineage>
        <taxon>Bacteria</taxon>
        <taxon>Pseudomonadati</taxon>
        <taxon>Pseudomonadota</taxon>
        <taxon>Betaproteobacteria</taxon>
        <taxon>Burkholderiales</taxon>
        <taxon>Sphaerotilaceae</taxon>
        <taxon>Sphaerotilus</taxon>
    </lineage>
</organism>
<keyword evidence="1" id="KW-0732">Signal</keyword>
<gene>
    <name evidence="2" type="ORF">CATMQ487_05910</name>
</gene>
<evidence type="ECO:0000256" key="1">
    <source>
        <dbReference type="SAM" id="SignalP"/>
    </source>
</evidence>
<dbReference type="PROSITE" id="PS51257">
    <property type="entry name" value="PROKAR_LIPOPROTEIN"/>
    <property type="match status" value="1"/>
</dbReference>
<keyword evidence="3" id="KW-1185">Reference proteome</keyword>
<evidence type="ECO:0000313" key="3">
    <source>
        <dbReference type="Proteomes" id="UP001057498"/>
    </source>
</evidence>
<reference evidence="2" key="1">
    <citation type="submission" date="2022-04" db="EMBL/GenBank/DDBJ databases">
        <title>Whole genome sequence of Sphaerotilus sp. FB-5.</title>
        <authorList>
            <person name="Takeda M."/>
            <person name="Narihara S."/>
            <person name="Akimoto M."/>
            <person name="Akimoto R."/>
            <person name="Nishiyashiki S."/>
            <person name="Murakami T."/>
        </authorList>
    </citation>
    <scope>NUCLEOTIDE SEQUENCE</scope>
    <source>
        <strain evidence="2">FB-5</strain>
    </source>
</reference>
<evidence type="ECO:0000313" key="2">
    <source>
        <dbReference type="EMBL" id="BDI03621.1"/>
    </source>
</evidence>